<keyword evidence="3" id="KW-1185">Reference proteome</keyword>
<sequence>MNKRKTTLLAATLSVALIGAFSWYQSAEADSSSNPGSTNDPIVTKSYVDKSIAEQVQIELQKQLAAGVGGGEASSSSKLEVVTVPLGSKIIVADGGELIVRTGKAIAYSADANGLSDMTDGIDIAPGKPIKTNHLILFPRGGRGVEADPKQAKGLIVLVRGGYQLQ</sequence>
<reference evidence="3" key="1">
    <citation type="journal article" date="2019" name="Int. J. Syst. Evol. Microbiol.">
        <title>The Global Catalogue of Microorganisms (GCM) 10K type strain sequencing project: providing services to taxonomists for standard genome sequencing and annotation.</title>
        <authorList>
            <consortium name="The Broad Institute Genomics Platform"/>
            <consortium name="The Broad Institute Genome Sequencing Center for Infectious Disease"/>
            <person name="Wu L."/>
            <person name="Ma J."/>
        </authorList>
    </citation>
    <scope>NUCLEOTIDE SEQUENCE [LARGE SCALE GENOMIC DNA]</scope>
    <source>
        <strain evidence="3">CGMCC 1.18578</strain>
    </source>
</reference>
<name>A0ABW0R1N1_9BACL</name>
<dbReference type="Proteomes" id="UP001596108">
    <property type="component" value="Unassembled WGS sequence"/>
</dbReference>
<feature type="chain" id="PRO_5045299016" evidence="1">
    <location>
        <begin position="30"/>
        <end position="166"/>
    </location>
</feature>
<accession>A0ABW0R1N1</accession>
<proteinExistence type="predicted"/>
<dbReference type="EMBL" id="JBHSNC010000051">
    <property type="protein sequence ID" value="MFC5531035.1"/>
    <property type="molecule type" value="Genomic_DNA"/>
</dbReference>
<organism evidence="2 3">
    <name type="scientific">Cohnella yongneupensis</name>
    <dbReference type="NCBI Taxonomy" id="425006"/>
    <lineage>
        <taxon>Bacteria</taxon>
        <taxon>Bacillati</taxon>
        <taxon>Bacillota</taxon>
        <taxon>Bacilli</taxon>
        <taxon>Bacillales</taxon>
        <taxon>Paenibacillaceae</taxon>
        <taxon>Cohnella</taxon>
    </lineage>
</organism>
<evidence type="ECO:0000313" key="3">
    <source>
        <dbReference type="Proteomes" id="UP001596108"/>
    </source>
</evidence>
<feature type="signal peptide" evidence="1">
    <location>
        <begin position="1"/>
        <end position="29"/>
    </location>
</feature>
<evidence type="ECO:0000313" key="2">
    <source>
        <dbReference type="EMBL" id="MFC5531035.1"/>
    </source>
</evidence>
<protein>
    <submittedName>
        <fullName evidence="2">Uncharacterized protein</fullName>
    </submittedName>
</protein>
<keyword evidence="1" id="KW-0732">Signal</keyword>
<comment type="caution">
    <text evidence="2">The sequence shown here is derived from an EMBL/GenBank/DDBJ whole genome shotgun (WGS) entry which is preliminary data.</text>
</comment>
<dbReference type="RefSeq" id="WP_378112980.1">
    <property type="nucleotide sequence ID" value="NZ_JBHSNC010000051.1"/>
</dbReference>
<evidence type="ECO:0000256" key="1">
    <source>
        <dbReference type="SAM" id="SignalP"/>
    </source>
</evidence>
<gene>
    <name evidence="2" type="ORF">ACFPQ4_16580</name>
</gene>